<organism evidence="1 2">
    <name type="scientific">Gallintestinimicrobium propionicum</name>
    <dbReference type="NCBI Taxonomy" id="2981770"/>
    <lineage>
        <taxon>Bacteria</taxon>
        <taxon>Bacillati</taxon>
        <taxon>Bacillota</taxon>
        <taxon>Clostridia</taxon>
        <taxon>Lachnospirales</taxon>
        <taxon>Lachnospiraceae</taxon>
        <taxon>Gallintestinimicrobium</taxon>
    </lineage>
</organism>
<dbReference type="EMBL" id="JAJEQF010000033">
    <property type="protein sequence ID" value="MCC2168355.1"/>
    <property type="molecule type" value="Genomic_DNA"/>
</dbReference>
<reference evidence="1 2" key="1">
    <citation type="submission" date="2021-10" db="EMBL/GenBank/DDBJ databases">
        <title>Anaerobic single-cell dispensing facilitates the cultivation of human gut bacteria.</title>
        <authorList>
            <person name="Afrizal A."/>
        </authorList>
    </citation>
    <scope>NUCLEOTIDE SEQUENCE [LARGE SCALE GENOMIC DNA]</scope>
    <source>
        <strain evidence="1 2">CLA-AA-H244</strain>
    </source>
</reference>
<accession>A0AAE3AWZ6</accession>
<gene>
    <name evidence="1" type="ORF">LKD45_11770</name>
</gene>
<dbReference type="NCBIfam" id="NF040920">
    <property type="entry name" value="CD1871A_fam"/>
    <property type="match status" value="1"/>
</dbReference>
<dbReference type="RefSeq" id="WP_021914695.1">
    <property type="nucleotide sequence ID" value="NZ_JAJEQF010000033.1"/>
</dbReference>
<dbReference type="InterPro" id="IPR047708">
    <property type="entry name" value="CD1871A-like"/>
</dbReference>
<dbReference type="Proteomes" id="UP001199355">
    <property type="component" value="Unassembled WGS sequence"/>
</dbReference>
<proteinExistence type="predicted"/>
<keyword evidence="2" id="KW-1185">Reference proteome</keyword>
<protein>
    <recommendedName>
        <fullName evidence="3">Thioredoxin</fullName>
    </recommendedName>
</protein>
<comment type="caution">
    <text evidence="1">The sequence shown here is derived from an EMBL/GenBank/DDBJ whole genome shotgun (WGS) entry which is preliminary data.</text>
</comment>
<dbReference type="AlphaFoldDB" id="A0AAE3AWZ6"/>
<evidence type="ECO:0000313" key="2">
    <source>
        <dbReference type="Proteomes" id="UP001199355"/>
    </source>
</evidence>
<evidence type="ECO:0000313" key="1">
    <source>
        <dbReference type="EMBL" id="MCC2168355.1"/>
    </source>
</evidence>
<name>A0AAE3AWZ6_9FIRM</name>
<evidence type="ECO:0008006" key="3">
    <source>
        <dbReference type="Google" id="ProtNLM"/>
    </source>
</evidence>
<sequence>MRYKKKVAAQIALLITGAAMLCFGAWRGEAATVLSKAIKLCLECVGIG</sequence>